<evidence type="ECO:0000256" key="6">
    <source>
        <dbReference type="ARBA" id="ARBA00023033"/>
    </source>
</evidence>
<protein>
    <submittedName>
        <fullName evidence="10">Steroid 17-alpha-hydroxylase/17,20 lyase-like</fullName>
    </submittedName>
</protein>
<dbReference type="PANTHER" id="PTHR24289:SF19">
    <property type="entry name" value="CYTOCHROME P450 FAMILY 17 POLYPEPTIDE 2"/>
    <property type="match status" value="1"/>
</dbReference>
<dbReference type="Gene3D" id="1.10.630.10">
    <property type="entry name" value="Cytochrome P450"/>
    <property type="match status" value="1"/>
</dbReference>
<dbReference type="OrthoDB" id="2789670at2759"/>
<evidence type="ECO:0000256" key="8">
    <source>
        <dbReference type="RuleBase" id="RU000461"/>
    </source>
</evidence>
<proteinExistence type="inferred from homology"/>
<comment type="similarity">
    <text evidence="1 8">Belongs to the cytochrome P450 family.</text>
</comment>
<dbReference type="InterPro" id="IPR036396">
    <property type="entry name" value="Cyt_P450_sf"/>
</dbReference>
<evidence type="ECO:0000256" key="3">
    <source>
        <dbReference type="ARBA" id="ARBA00022723"/>
    </source>
</evidence>
<dbReference type="RefSeq" id="XP_029282911.1">
    <property type="nucleotide sequence ID" value="XM_029427051.1"/>
</dbReference>
<comment type="cofactor">
    <cofactor evidence="7">
        <name>heme</name>
        <dbReference type="ChEBI" id="CHEBI:30413"/>
    </cofactor>
</comment>
<gene>
    <name evidence="10" type="primary">LOC115005257</name>
</gene>
<evidence type="ECO:0000313" key="10">
    <source>
        <dbReference type="RefSeq" id="XP_029282911.1"/>
    </source>
</evidence>
<dbReference type="AlphaFoldDB" id="A0A6J2PC96"/>
<dbReference type="KEGG" id="cgob:115005257"/>
<evidence type="ECO:0000256" key="5">
    <source>
        <dbReference type="ARBA" id="ARBA00023004"/>
    </source>
</evidence>
<dbReference type="PANTHER" id="PTHR24289">
    <property type="entry name" value="STEROID 17-ALPHA-HYDROXYLASE/17,20 LYASE"/>
    <property type="match status" value="1"/>
</dbReference>
<reference evidence="10" key="1">
    <citation type="submission" date="2025-08" db="UniProtKB">
        <authorList>
            <consortium name="RefSeq"/>
        </authorList>
    </citation>
    <scope>IDENTIFICATION</scope>
</reference>
<dbReference type="GO" id="GO:0020037">
    <property type="term" value="F:heme binding"/>
    <property type="evidence" value="ECO:0007669"/>
    <property type="project" value="InterPro"/>
</dbReference>
<sequence length="175" mass="19272">MSSPWETVNTSHAVVRFSSDSADHLFTVWSLAVSIRGSNHDSLRTAKLSPSRSIGGHSVSRGTRVLVNMWSIHHDPAQWDKPDLFNPDRFLDDQGQRVTPSFFLPFGAGPRVCVGESLARLELFLFLSSLLQRMSFRQPDGAPPPNLQGRLGVVLQPLPYKLVVTPRAGWAGGAK</sequence>
<accession>A0A6J2PC96</accession>
<evidence type="ECO:0000256" key="7">
    <source>
        <dbReference type="PIRSR" id="PIRSR602401-1"/>
    </source>
</evidence>
<evidence type="ECO:0000256" key="4">
    <source>
        <dbReference type="ARBA" id="ARBA00023002"/>
    </source>
</evidence>
<organism evidence="9 10">
    <name type="scientific">Cottoperca gobio</name>
    <name type="common">Frogmouth</name>
    <name type="synonym">Aphritis gobio</name>
    <dbReference type="NCBI Taxonomy" id="56716"/>
    <lineage>
        <taxon>Eukaryota</taxon>
        <taxon>Metazoa</taxon>
        <taxon>Chordata</taxon>
        <taxon>Craniata</taxon>
        <taxon>Vertebrata</taxon>
        <taxon>Euteleostomi</taxon>
        <taxon>Actinopterygii</taxon>
        <taxon>Neopterygii</taxon>
        <taxon>Teleostei</taxon>
        <taxon>Neoteleostei</taxon>
        <taxon>Acanthomorphata</taxon>
        <taxon>Eupercaria</taxon>
        <taxon>Perciformes</taxon>
        <taxon>Notothenioidei</taxon>
        <taxon>Bovichtidae</taxon>
        <taxon>Cottoperca</taxon>
    </lineage>
</organism>
<keyword evidence="3 7" id="KW-0479">Metal-binding</keyword>
<dbReference type="GO" id="GO:0005506">
    <property type="term" value="F:iron ion binding"/>
    <property type="evidence" value="ECO:0007669"/>
    <property type="project" value="InterPro"/>
</dbReference>
<name>A0A6J2PC96_COTGO</name>
<dbReference type="Pfam" id="PF00067">
    <property type="entry name" value="p450"/>
    <property type="match status" value="1"/>
</dbReference>
<dbReference type="GeneID" id="115005257"/>
<dbReference type="SUPFAM" id="SSF48264">
    <property type="entry name" value="Cytochrome P450"/>
    <property type="match status" value="1"/>
</dbReference>
<keyword evidence="4 8" id="KW-0560">Oxidoreductase</keyword>
<dbReference type="InterPro" id="IPR002401">
    <property type="entry name" value="Cyt_P450_E_grp-I"/>
</dbReference>
<feature type="binding site" description="axial binding residue" evidence="7">
    <location>
        <position position="113"/>
    </location>
    <ligand>
        <name>heme</name>
        <dbReference type="ChEBI" id="CHEBI:30413"/>
    </ligand>
    <ligandPart>
        <name>Fe</name>
        <dbReference type="ChEBI" id="CHEBI:18248"/>
    </ligandPart>
</feature>
<dbReference type="GO" id="GO:0004508">
    <property type="term" value="F:steroid 17-alpha-monooxygenase activity"/>
    <property type="evidence" value="ECO:0007669"/>
    <property type="project" value="TreeGrafter"/>
</dbReference>
<dbReference type="InterPro" id="IPR001128">
    <property type="entry name" value="Cyt_P450"/>
</dbReference>
<evidence type="ECO:0000256" key="1">
    <source>
        <dbReference type="ARBA" id="ARBA00010617"/>
    </source>
</evidence>
<keyword evidence="6 8" id="KW-0503">Monooxygenase</keyword>
<evidence type="ECO:0000313" key="9">
    <source>
        <dbReference type="Proteomes" id="UP000504630"/>
    </source>
</evidence>
<dbReference type="InterPro" id="IPR017972">
    <property type="entry name" value="Cyt_P450_CS"/>
</dbReference>
<dbReference type="GO" id="GO:0042446">
    <property type="term" value="P:hormone biosynthetic process"/>
    <property type="evidence" value="ECO:0007669"/>
    <property type="project" value="TreeGrafter"/>
</dbReference>
<dbReference type="PRINTS" id="PR00463">
    <property type="entry name" value="EP450I"/>
</dbReference>
<dbReference type="GO" id="GO:0042448">
    <property type="term" value="P:progesterone metabolic process"/>
    <property type="evidence" value="ECO:0007669"/>
    <property type="project" value="TreeGrafter"/>
</dbReference>
<keyword evidence="9" id="KW-1185">Reference proteome</keyword>
<dbReference type="Proteomes" id="UP000504630">
    <property type="component" value="Unplaced"/>
</dbReference>
<dbReference type="PROSITE" id="PS00086">
    <property type="entry name" value="CYTOCHROME_P450"/>
    <property type="match status" value="1"/>
</dbReference>
<evidence type="ECO:0000256" key="2">
    <source>
        <dbReference type="ARBA" id="ARBA00022617"/>
    </source>
</evidence>
<keyword evidence="5 7" id="KW-0408">Iron</keyword>
<keyword evidence="2 7" id="KW-0349">Heme</keyword>
<dbReference type="InParanoid" id="A0A6J2PC96"/>